<evidence type="ECO:0000313" key="3">
    <source>
        <dbReference type="Proteomes" id="UP000067422"/>
    </source>
</evidence>
<dbReference type="InterPro" id="IPR032636">
    <property type="entry name" value="Pilus_assem_E-set-like_dom"/>
</dbReference>
<sequence>MPRFLTLSFFVLFSCKTFAIPEEFLDLRESIVFSNVYVLGRSLGNFEISLSEEKIKFKEIESTFNKLGLKDTFYSKLKNLNKEGFSYIITNKSCGGNIDDIKVYFNNNNADVRICLPKRAIDTKKSANTVEVTKSSGALITSQTINVSVRDYDNYNLSLDQSLAVGFDHNSYIYSDYRVDSSENINHVFLDESYLSYKFANYKTLIGKISYGENSASILSEGILHSKNITGLRFTNVDDLNSSSTTSSSYIIILDKSSTVQFFRSGSLIYTTYMDSGVNVVNTDSFPYGTYDIEAKIFQRGKYVRSELSSFYKFRTGTSNKNSGDFMLQLGVDEEKKMSTQLFYQKYLAHGFRLGMSADISESNESIAQLGGDFDYSAVSINGNVGFYILTNNSGEKKYKTITNVNYNGWNVYLNVEKKDSYCEITNITCLSDSGYNENLNITKQFEGVSLSFAQQKSNSYDRLSFSASSNFNYGGWSFLPQVTVFSSSDSNEKNGDQGISIELSLSKITDDNSQFNAGFRLNDSSLESNVYYENPLEGSSDSKLTFRGSTARLSNGELSHSVEVGGETQGRLGKLNLTGALYKNGMQSSHIYGSYSSNSVLYQDGFRVSSYYAGADTLSGIVFDSNAQKSGRDENSSYVVNSSTGSREKLFGDGSEFLPVSPNKEEKLSISQNNSVDGYQIDSTLNSKNVVVIPRGRVVKQKVKLTRKILIFGNLKNLIGQSLVTKDSVTEVQSNGDFSFEADHVPKKIFSINEKGRLSSYPIVNINEISSGVYRIYEVYG</sequence>
<feature type="domain" description="Pilus assembly protein E-set like" evidence="1">
    <location>
        <begin position="251"/>
        <end position="313"/>
    </location>
</feature>
<dbReference type="EMBL" id="CP014038">
    <property type="protein sequence ID" value="AMF96242.1"/>
    <property type="molecule type" value="Genomic_DNA"/>
</dbReference>
<protein>
    <recommendedName>
        <fullName evidence="1">Pilus assembly protein E-set like domain-containing protein</fullName>
    </recommendedName>
</protein>
<proteinExistence type="predicted"/>
<name>A0ABM5XT47_VIBHA</name>
<dbReference type="Pfam" id="PF16967">
    <property type="entry name" value="TcfC"/>
    <property type="match status" value="1"/>
</dbReference>
<accession>A0ABM5XT47</accession>
<reference evidence="2" key="1">
    <citation type="submission" date="2018-01" db="EMBL/GenBank/DDBJ databases">
        <title>FDA dAtabase for Regulatory Grade micrObial Sequences (FDA-ARGOS): Supporting development and validation of Infectious Disease Dx tests.</title>
        <authorList>
            <person name="Hoffmann M."/>
            <person name="Allard M."/>
            <person name="Evans P."/>
            <person name="Brown E."/>
            <person name="Tallon L."/>
            <person name="Sadzewicz L."/>
            <person name="Sengamalay N."/>
            <person name="Ott S."/>
            <person name="Godinez A."/>
            <person name="Nagaraj S."/>
            <person name="Vyas G."/>
            <person name="Aluvathingal J."/>
            <person name="Nadendla S."/>
            <person name="Geyer C."/>
            <person name="Sichtig H."/>
        </authorList>
    </citation>
    <scope>NUCLEOTIDE SEQUENCE</scope>
    <source>
        <strain evidence="2">FDAARGOS_107</strain>
    </source>
</reference>
<gene>
    <name evidence="2" type="ORF">AL538_00140</name>
</gene>
<evidence type="ECO:0000259" key="1">
    <source>
        <dbReference type="Pfam" id="PF16967"/>
    </source>
</evidence>
<dbReference type="Proteomes" id="UP000067422">
    <property type="component" value="Chromosome 1"/>
</dbReference>
<keyword evidence="3" id="KW-1185">Reference proteome</keyword>
<organism evidence="2 3">
    <name type="scientific">Vibrio harveyi</name>
    <name type="common">Beneckea harveyi</name>
    <dbReference type="NCBI Taxonomy" id="669"/>
    <lineage>
        <taxon>Bacteria</taxon>
        <taxon>Pseudomonadati</taxon>
        <taxon>Pseudomonadota</taxon>
        <taxon>Gammaproteobacteria</taxon>
        <taxon>Vibrionales</taxon>
        <taxon>Vibrionaceae</taxon>
        <taxon>Vibrio</taxon>
    </lineage>
</organism>
<evidence type="ECO:0000313" key="2">
    <source>
        <dbReference type="EMBL" id="AMF96242.1"/>
    </source>
</evidence>
<dbReference type="PROSITE" id="PS51257">
    <property type="entry name" value="PROKAR_LIPOPROTEIN"/>
    <property type="match status" value="1"/>
</dbReference>